<dbReference type="Proteomes" id="UP001140949">
    <property type="component" value="Unassembled WGS sequence"/>
</dbReference>
<proteinExistence type="inferred from homology"/>
<dbReference type="GO" id="GO:0030154">
    <property type="term" value="P:cell differentiation"/>
    <property type="evidence" value="ECO:0007669"/>
    <property type="project" value="UniProtKB-KW"/>
</dbReference>
<reference evidence="7" key="2">
    <citation type="submission" date="2023-04" db="EMBL/GenBank/DDBJ databases">
        <authorList>
            <person name="Bruccoleri R.E."/>
            <person name="Oakeley E.J."/>
            <person name="Faust A.-M."/>
            <person name="Dessus-Babus S."/>
            <person name="Altorfer M."/>
            <person name="Burckhardt D."/>
            <person name="Oertli M."/>
            <person name="Naumann U."/>
            <person name="Petersen F."/>
            <person name="Wong J."/>
        </authorList>
    </citation>
    <scope>NUCLEOTIDE SEQUENCE</scope>
    <source>
        <strain evidence="7">GSM-AAB239-AS_SAM_17_03QT</strain>
        <tissue evidence="7">Leaf</tissue>
    </source>
</reference>
<protein>
    <recommendedName>
        <fullName evidence="4">FRIGIDA-like protein</fullName>
    </recommendedName>
</protein>
<keyword evidence="4" id="KW-0217">Developmental protein</keyword>
<dbReference type="AlphaFoldDB" id="A0AAX6GXR1"/>
<evidence type="ECO:0000256" key="6">
    <source>
        <dbReference type="SAM" id="MobiDB-lite"/>
    </source>
</evidence>
<keyword evidence="3 4" id="KW-0287">Flowering</keyword>
<organism evidence="7 8">
    <name type="scientific">Iris pallida</name>
    <name type="common">Sweet iris</name>
    <dbReference type="NCBI Taxonomy" id="29817"/>
    <lineage>
        <taxon>Eukaryota</taxon>
        <taxon>Viridiplantae</taxon>
        <taxon>Streptophyta</taxon>
        <taxon>Embryophyta</taxon>
        <taxon>Tracheophyta</taxon>
        <taxon>Spermatophyta</taxon>
        <taxon>Magnoliopsida</taxon>
        <taxon>Liliopsida</taxon>
        <taxon>Asparagales</taxon>
        <taxon>Iridaceae</taxon>
        <taxon>Iridoideae</taxon>
        <taxon>Irideae</taxon>
        <taxon>Iris</taxon>
    </lineage>
</organism>
<sequence>MAEFEKIAKSTKEMLEQLEKAFEELRSHKDLYTKHRTKWEDVKKYFHNLETSLKCKLTKVKEKETALEEQQSAAHESIGAREAAVAAKEVELLDRLQELKDSAVSAILEARKNCKATAPVLADIKGRKHDEVRAATEDLNAPSPASGDDVPYNKSDHPSELLPNLRELCKQMDAKGLLEFLSEHKKNLDTITEELSVALASASEPTRLVLDSLEGFYPQDSSNSQGTDKPALQLLRKACFVVLEAAAPLLGLADPGDCHPMSSKIKQQAKAIADQWKAKLMAEANAPNGYSLEVIAFLQLLVTFSIAEEFDIDELWKLALSISRHSEAPGLCRSLGLTEKMPGYVEALVHSARPIDAVHFAHAFQLTESFPPVPLLKQYLEQTIDSTTTLSDQGFNKKELRVLRVVIKCIEEYKLQEHYPVEPLKKRVAQLEKAKYNRKRMGQAVHPQAKKPRANGRYAARKPSTVVDNRQLPPPVYYKRGLNPQLAERYPERYPYTVPHTYEFAGPAYGQQPSSERPYHYPDERVAPPVPYSSLSNYGNYDGAGFQSSTRSNYENYMGAGAQSASSYYGSYMGTGVQPPNQSAM</sequence>
<name>A0AAX6GXR1_IRIPA</name>
<evidence type="ECO:0000256" key="5">
    <source>
        <dbReference type="SAM" id="Coils"/>
    </source>
</evidence>
<comment type="similarity">
    <text evidence="1 4">Belongs to the Frigida family.</text>
</comment>
<comment type="caution">
    <text evidence="7">The sequence shown here is derived from an EMBL/GenBank/DDBJ whole genome shotgun (WGS) entry which is preliminary data.</text>
</comment>
<dbReference type="PANTHER" id="PTHR31791:SF41">
    <property type="entry name" value="FRIGIDA-LIKE PROTEIN"/>
    <property type="match status" value="1"/>
</dbReference>
<gene>
    <name evidence="7" type="ORF">M6B38_340755</name>
</gene>
<evidence type="ECO:0000256" key="2">
    <source>
        <dbReference type="ARBA" id="ARBA00022782"/>
    </source>
</evidence>
<dbReference type="PANTHER" id="PTHR31791">
    <property type="entry name" value="FRIGIDA-LIKE PROTEIN 3-RELATED"/>
    <property type="match status" value="1"/>
</dbReference>
<reference evidence="7" key="1">
    <citation type="journal article" date="2023" name="GigaByte">
        <title>Genome assembly of the bearded iris, Iris pallida Lam.</title>
        <authorList>
            <person name="Bruccoleri R.E."/>
            <person name="Oakeley E.J."/>
            <person name="Faust A.M.E."/>
            <person name="Altorfer M."/>
            <person name="Dessus-Babus S."/>
            <person name="Burckhardt D."/>
            <person name="Oertli M."/>
            <person name="Naumann U."/>
            <person name="Petersen F."/>
            <person name="Wong J."/>
        </authorList>
    </citation>
    <scope>NUCLEOTIDE SEQUENCE</scope>
    <source>
        <strain evidence="7">GSM-AAB239-AS_SAM_17_03QT</strain>
    </source>
</reference>
<keyword evidence="8" id="KW-1185">Reference proteome</keyword>
<accession>A0AAX6GXR1</accession>
<feature type="region of interest" description="Disordered" evidence="6">
    <location>
        <begin position="137"/>
        <end position="156"/>
    </location>
</feature>
<dbReference type="EMBL" id="JANAVB010015400">
    <property type="protein sequence ID" value="KAJ6833095.1"/>
    <property type="molecule type" value="Genomic_DNA"/>
</dbReference>
<evidence type="ECO:0000256" key="3">
    <source>
        <dbReference type="ARBA" id="ARBA00023089"/>
    </source>
</evidence>
<dbReference type="GO" id="GO:0009908">
    <property type="term" value="P:flower development"/>
    <property type="evidence" value="ECO:0007669"/>
    <property type="project" value="UniProtKB-KW"/>
</dbReference>
<evidence type="ECO:0000256" key="1">
    <source>
        <dbReference type="ARBA" id="ARBA00008956"/>
    </source>
</evidence>
<evidence type="ECO:0000256" key="4">
    <source>
        <dbReference type="RuleBase" id="RU364012"/>
    </source>
</evidence>
<keyword evidence="2 4" id="KW-0221">Differentiation</keyword>
<dbReference type="Pfam" id="PF07899">
    <property type="entry name" value="Frigida"/>
    <property type="match status" value="1"/>
</dbReference>
<evidence type="ECO:0000313" key="8">
    <source>
        <dbReference type="Proteomes" id="UP001140949"/>
    </source>
</evidence>
<keyword evidence="5" id="KW-0175">Coiled coil</keyword>
<evidence type="ECO:0000313" key="7">
    <source>
        <dbReference type="EMBL" id="KAJ6833095.1"/>
    </source>
</evidence>
<feature type="region of interest" description="Disordered" evidence="6">
    <location>
        <begin position="437"/>
        <end position="462"/>
    </location>
</feature>
<feature type="coiled-coil region" evidence="5">
    <location>
        <begin position="1"/>
        <end position="35"/>
    </location>
</feature>
<dbReference type="InterPro" id="IPR012474">
    <property type="entry name" value="Frigida"/>
</dbReference>